<evidence type="ECO:0000313" key="2">
    <source>
        <dbReference type="EMBL" id="GJT86228.1"/>
    </source>
</evidence>
<dbReference type="EMBL" id="BQNB010019527">
    <property type="protein sequence ID" value="GJT86228.1"/>
    <property type="molecule type" value="Genomic_DNA"/>
</dbReference>
<sequence>MSDSEDSTVMYTEIAGVEGLFYRIHHYSLLPGLRSRSAPLPYLCTICSGACLPGVLTMWTMRRIPEEDQADYPDDRGEDVDDAEVEEHLAPPPRFPMPTLQLWLFVAGHRPTLFIASRLGRMRSYIPQLDDAHGMDPGALLEPDLSTFLGLQSMDACDQTHSEGISLRTTVMAQQSEIVELGSRPYVKSLKTQDDRAQLQRQPGDPSLLRIRAEPELPESRRPVASS</sequence>
<gene>
    <name evidence="2" type="ORF">Tco_1067945</name>
</gene>
<feature type="compositionally biased region" description="Basic and acidic residues" evidence="1">
    <location>
        <begin position="211"/>
        <end position="227"/>
    </location>
</feature>
<feature type="region of interest" description="Disordered" evidence="1">
    <location>
        <begin position="190"/>
        <end position="227"/>
    </location>
</feature>
<dbReference type="Proteomes" id="UP001151760">
    <property type="component" value="Unassembled WGS sequence"/>
</dbReference>
<evidence type="ECO:0000313" key="3">
    <source>
        <dbReference type="Proteomes" id="UP001151760"/>
    </source>
</evidence>
<protein>
    <submittedName>
        <fullName evidence="2">Uncharacterized protein</fullName>
    </submittedName>
</protein>
<organism evidence="2 3">
    <name type="scientific">Tanacetum coccineum</name>
    <dbReference type="NCBI Taxonomy" id="301880"/>
    <lineage>
        <taxon>Eukaryota</taxon>
        <taxon>Viridiplantae</taxon>
        <taxon>Streptophyta</taxon>
        <taxon>Embryophyta</taxon>
        <taxon>Tracheophyta</taxon>
        <taxon>Spermatophyta</taxon>
        <taxon>Magnoliopsida</taxon>
        <taxon>eudicotyledons</taxon>
        <taxon>Gunneridae</taxon>
        <taxon>Pentapetalae</taxon>
        <taxon>asterids</taxon>
        <taxon>campanulids</taxon>
        <taxon>Asterales</taxon>
        <taxon>Asteraceae</taxon>
        <taxon>Asteroideae</taxon>
        <taxon>Anthemideae</taxon>
        <taxon>Anthemidinae</taxon>
        <taxon>Tanacetum</taxon>
    </lineage>
</organism>
<reference evidence="2" key="1">
    <citation type="journal article" date="2022" name="Int. J. Mol. Sci.">
        <title>Draft Genome of Tanacetum Coccineum: Genomic Comparison of Closely Related Tanacetum-Family Plants.</title>
        <authorList>
            <person name="Yamashiro T."/>
            <person name="Shiraishi A."/>
            <person name="Nakayama K."/>
            <person name="Satake H."/>
        </authorList>
    </citation>
    <scope>NUCLEOTIDE SEQUENCE</scope>
</reference>
<accession>A0ABQ5HGE5</accession>
<keyword evidence="3" id="KW-1185">Reference proteome</keyword>
<proteinExistence type="predicted"/>
<reference evidence="2" key="2">
    <citation type="submission" date="2022-01" db="EMBL/GenBank/DDBJ databases">
        <authorList>
            <person name="Yamashiro T."/>
            <person name="Shiraishi A."/>
            <person name="Satake H."/>
            <person name="Nakayama K."/>
        </authorList>
    </citation>
    <scope>NUCLEOTIDE SEQUENCE</scope>
</reference>
<comment type="caution">
    <text evidence="2">The sequence shown here is derived from an EMBL/GenBank/DDBJ whole genome shotgun (WGS) entry which is preliminary data.</text>
</comment>
<evidence type="ECO:0000256" key="1">
    <source>
        <dbReference type="SAM" id="MobiDB-lite"/>
    </source>
</evidence>
<name>A0ABQ5HGE5_9ASTR</name>